<dbReference type="Proteomes" id="UP000071641">
    <property type="component" value="Unassembled WGS sequence"/>
</dbReference>
<sequence>MAVGEFLGMLMTFPTSVFFVPFVVFFLIMLVDLVFNVVEGFTADIDLFDLDNLPGSGLLLPQVLSKVPLMVALCVSFFVATVISFYASDIAQGFISGSILLVANIISIPLVAYISLAISAWLLKPLAPLFDRKKTFAKVEFIGLKGRVHSNVVNREKGEVVVLHEGNEFLLDAMLQDDSWIQYGDEVIIVYKDDASDRYVVAKKA</sequence>
<dbReference type="RefSeq" id="WP_062663591.1">
    <property type="nucleotide sequence ID" value="NZ_FIZX01000002.1"/>
</dbReference>
<keyword evidence="1" id="KW-1133">Transmembrane helix</keyword>
<evidence type="ECO:0008006" key="4">
    <source>
        <dbReference type="Google" id="ProtNLM"/>
    </source>
</evidence>
<dbReference type="OrthoDB" id="5827192at2"/>
<feature type="transmembrane region" description="Helical" evidence="1">
    <location>
        <begin position="99"/>
        <end position="123"/>
    </location>
</feature>
<name>A0A128F4D4_9GAMM</name>
<accession>A0A128F4D4</accession>
<dbReference type="STRING" id="1796497.GCE9029_02530"/>
<keyword evidence="3" id="KW-1185">Reference proteome</keyword>
<keyword evidence="1" id="KW-0472">Membrane</keyword>
<organism evidence="2 3">
    <name type="scientific">Grimontia celer</name>
    <dbReference type="NCBI Taxonomy" id="1796497"/>
    <lineage>
        <taxon>Bacteria</taxon>
        <taxon>Pseudomonadati</taxon>
        <taxon>Pseudomonadota</taxon>
        <taxon>Gammaproteobacteria</taxon>
        <taxon>Vibrionales</taxon>
        <taxon>Vibrionaceae</taxon>
        <taxon>Grimontia</taxon>
    </lineage>
</organism>
<feature type="transmembrane region" description="Helical" evidence="1">
    <location>
        <begin position="67"/>
        <end position="87"/>
    </location>
</feature>
<protein>
    <recommendedName>
        <fullName evidence="4">Inner membrane protein YqiJ</fullName>
    </recommendedName>
</protein>
<keyword evidence="1" id="KW-0812">Transmembrane</keyword>
<gene>
    <name evidence="2" type="ORF">GCE9029_02530</name>
</gene>
<evidence type="ECO:0000313" key="3">
    <source>
        <dbReference type="Proteomes" id="UP000071641"/>
    </source>
</evidence>
<proteinExistence type="predicted"/>
<feature type="transmembrane region" description="Helical" evidence="1">
    <location>
        <begin position="6"/>
        <end position="31"/>
    </location>
</feature>
<evidence type="ECO:0000313" key="2">
    <source>
        <dbReference type="EMBL" id="CZF81310.1"/>
    </source>
</evidence>
<dbReference type="AlphaFoldDB" id="A0A128F4D4"/>
<reference evidence="3" key="1">
    <citation type="submission" date="2016-02" db="EMBL/GenBank/DDBJ databases">
        <authorList>
            <person name="Rodrigo-Torres Lidia"/>
            <person name="Arahal R.David."/>
        </authorList>
    </citation>
    <scope>NUCLEOTIDE SEQUENCE [LARGE SCALE GENOMIC DNA]</scope>
    <source>
        <strain evidence="3">CECT 9029</strain>
    </source>
</reference>
<dbReference type="EMBL" id="FIZX01000002">
    <property type="protein sequence ID" value="CZF81310.1"/>
    <property type="molecule type" value="Genomic_DNA"/>
</dbReference>
<evidence type="ECO:0000256" key="1">
    <source>
        <dbReference type="SAM" id="Phobius"/>
    </source>
</evidence>